<dbReference type="Pfam" id="PF00534">
    <property type="entry name" value="Glycos_transf_1"/>
    <property type="match status" value="1"/>
</dbReference>
<dbReference type="RefSeq" id="WP_013450286.1">
    <property type="nucleotide sequence ID" value="NC_014758.1"/>
</dbReference>
<proteinExistence type="predicted"/>
<feature type="domain" description="Glycosyltransferase subfamily 4-like N-terminal" evidence="3">
    <location>
        <begin position="18"/>
        <end position="172"/>
    </location>
</feature>
<evidence type="ECO:0000313" key="4">
    <source>
        <dbReference type="EMBL" id="ADR18069.1"/>
    </source>
</evidence>
<dbReference type="Proteomes" id="UP000007039">
    <property type="component" value="Chromosome"/>
</dbReference>
<dbReference type="AlphaFoldDB" id="E4TJ33"/>
<gene>
    <name evidence="4" type="ordered locus">Calni_0156</name>
</gene>
<dbReference type="CDD" id="cd03801">
    <property type="entry name" value="GT4_PimA-like"/>
    <property type="match status" value="1"/>
</dbReference>
<dbReference type="PANTHER" id="PTHR46401:SF2">
    <property type="entry name" value="GLYCOSYLTRANSFERASE WBBK-RELATED"/>
    <property type="match status" value="1"/>
</dbReference>
<dbReference type="HOGENOM" id="CLU_009583_2_2_0"/>
<dbReference type="SUPFAM" id="SSF53756">
    <property type="entry name" value="UDP-Glycosyltransferase/glycogen phosphorylase"/>
    <property type="match status" value="1"/>
</dbReference>
<dbReference type="GO" id="GO:0016757">
    <property type="term" value="F:glycosyltransferase activity"/>
    <property type="evidence" value="ECO:0007669"/>
    <property type="project" value="InterPro"/>
</dbReference>
<reference key="1">
    <citation type="submission" date="2010-11" db="EMBL/GenBank/DDBJ databases">
        <title>The complete genome of chromosome of Calditerrivibrio nitroreducens DSM 19672.</title>
        <authorList>
            <consortium name="US DOE Joint Genome Institute (JGI-PGF)"/>
            <person name="Lucas S."/>
            <person name="Copeland A."/>
            <person name="Lapidus A."/>
            <person name="Bruce D."/>
            <person name="Goodwin L."/>
            <person name="Pitluck S."/>
            <person name="Kyrpides N."/>
            <person name="Mavromatis K."/>
            <person name="Ivanova N."/>
            <person name="Mikhailova N."/>
            <person name="Zeytun A."/>
            <person name="Brettin T."/>
            <person name="Detter J.C."/>
            <person name="Tapia R."/>
            <person name="Han C."/>
            <person name="Land M."/>
            <person name="Hauser L."/>
            <person name="Markowitz V."/>
            <person name="Cheng J.-F."/>
            <person name="Hugenholtz P."/>
            <person name="Woyke T."/>
            <person name="Wu D."/>
            <person name="Spring S."/>
            <person name="Schroeder M."/>
            <person name="Brambilla E."/>
            <person name="Klenk H.-P."/>
            <person name="Eisen J.A."/>
        </authorList>
    </citation>
    <scope>NUCLEOTIDE SEQUENCE [LARGE SCALE GENOMIC DNA]</scope>
    <source>
        <strain>DSM 19672</strain>
    </source>
</reference>
<dbReference type="GO" id="GO:0009103">
    <property type="term" value="P:lipopolysaccharide biosynthetic process"/>
    <property type="evidence" value="ECO:0007669"/>
    <property type="project" value="TreeGrafter"/>
</dbReference>
<dbReference type="STRING" id="768670.Calni_0156"/>
<evidence type="ECO:0000313" key="5">
    <source>
        <dbReference type="Proteomes" id="UP000007039"/>
    </source>
</evidence>
<keyword evidence="1 4" id="KW-0808">Transferase</keyword>
<evidence type="ECO:0000259" key="2">
    <source>
        <dbReference type="Pfam" id="PF00534"/>
    </source>
</evidence>
<dbReference type="InterPro" id="IPR001296">
    <property type="entry name" value="Glyco_trans_1"/>
</dbReference>
<dbReference type="Pfam" id="PF13439">
    <property type="entry name" value="Glyco_transf_4"/>
    <property type="match status" value="1"/>
</dbReference>
<protein>
    <submittedName>
        <fullName evidence="4">Glycosyl transferase group 1</fullName>
    </submittedName>
</protein>
<dbReference type="Gene3D" id="3.40.50.2000">
    <property type="entry name" value="Glycogen Phosphorylase B"/>
    <property type="match status" value="2"/>
</dbReference>
<dbReference type="EMBL" id="CP002347">
    <property type="protein sequence ID" value="ADR18069.1"/>
    <property type="molecule type" value="Genomic_DNA"/>
</dbReference>
<dbReference type="eggNOG" id="COG0438">
    <property type="taxonomic scope" value="Bacteria"/>
</dbReference>
<organism evidence="4 5">
    <name type="scientific">Calditerrivibrio nitroreducens (strain DSM 19672 / NBRC 101217 / Yu37-1)</name>
    <dbReference type="NCBI Taxonomy" id="768670"/>
    <lineage>
        <taxon>Bacteria</taxon>
        <taxon>Pseudomonadati</taxon>
        <taxon>Deferribacterota</taxon>
        <taxon>Deferribacteres</taxon>
        <taxon>Deferribacterales</taxon>
        <taxon>Calditerrivibrionaceae</taxon>
    </lineage>
</organism>
<evidence type="ECO:0000259" key="3">
    <source>
        <dbReference type="Pfam" id="PF13439"/>
    </source>
</evidence>
<sequence length="358" mass="41120">MKILHLIYDHINNPWVGGGGAVRCFEINKRLVEKGHNITIISGKYQGAKDYAEGNLKFKFLGTDKSYKLSVFSYAFESIKYLKNHAKDYDIVVEDFAPWNPVFSFLFHKKTVLQLHQREELQILKRYGFFGLPFYLIEKFYPRIYKNIICVSEISLNKFKLNGKIIPNGVDEKHIEKDINIGNYIGFIGRIDIFHKGLDLLLEALEDIKFPLKIAGKGKDEIKLKNLITEKGLNNNVEILGFLTGQEKLNFIKNAKFIVMPSRFEGQSIVTLEVASMGKPLIVSDIPELSYVIENGFGLSFKSENPEDLKDKMKTLWENEEMILQMGKKALEYAKNLTWDKLALDYEEILLSLTGTTN</sequence>
<feature type="domain" description="Glycosyl transferase family 1" evidence="2">
    <location>
        <begin position="182"/>
        <end position="330"/>
    </location>
</feature>
<evidence type="ECO:0000256" key="1">
    <source>
        <dbReference type="ARBA" id="ARBA00022679"/>
    </source>
</evidence>
<reference evidence="4 5" key="2">
    <citation type="journal article" date="2011" name="Stand. Genomic Sci.">
        <title>Complete genome sequence of Calditerrivibrio nitroreducens type strain (Yu37-1).</title>
        <authorList>
            <person name="Pitluck S."/>
            <person name="Sikorski J."/>
            <person name="Zeytun A."/>
            <person name="Lapidus A."/>
            <person name="Nolan M."/>
            <person name="Lucas S."/>
            <person name="Hammon N."/>
            <person name="Deshpande S."/>
            <person name="Cheng J.F."/>
            <person name="Tapia R."/>
            <person name="Han C."/>
            <person name="Goodwin L."/>
            <person name="Liolios K."/>
            <person name="Pagani I."/>
            <person name="Ivanova N."/>
            <person name="Mavromatis K."/>
            <person name="Pati A."/>
            <person name="Chen A."/>
            <person name="Palaniappan K."/>
            <person name="Hauser L."/>
            <person name="Chang Y.J."/>
            <person name="Jeffries C.D."/>
            <person name="Detter J.C."/>
            <person name="Brambilla E."/>
            <person name="Djao O.D."/>
            <person name="Rohde M."/>
            <person name="Spring S."/>
            <person name="Goker M."/>
            <person name="Woyke T."/>
            <person name="Bristow J."/>
            <person name="Eisen J.A."/>
            <person name="Markowitz V."/>
            <person name="Hugenholtz P."/>
            <person name="Kyrpides N.C."/>
            <person name="Klenk H.P."/>
            <person name="Land M."/>
        </authorList>
    </citation>
    <scope>NUCLEOTIDE SEQUENCE [LARGE SCALE GENOMIC DNA]</scope>
    <source>
        <strain evidence="5">DSM 19672 / NBRC 101217 / Yu37-1</strain>
    </source>
</reference>
<accession>E4TJ33</accession>
<dbReference type="PANTHER" id="PTHR46401">
    <property type="entry name" value="GLYCOSYLTRANSFERASE WBBK-RELATED"/>
    <property type="match status" value="1"/>
</dbReference>
<dbReference type="CAZy" id="GT4">
    <property type="family name" value="Glycosyltransferase Family 4"/>
</dbReference>
<name>E4TJ33_CALNY</name>
<dbReference type="OrthoDB" id="3199616at2"/>
<keyword evidence="5" id="KW-1185">Reference proteome</keyword>
<dbReference type="InterPro" id="IPR028098">
    <property type="entry name" value="Glyco_trans_4-like_N"/>
</dbReference>
<dbReference type="KEGG" id="cni:Calni_0156"/>